<dbReference type="EMBL" id="CP045096">
    <property type="protein sequence ID" value="QFR02731.1"/>
    <property type="molecule type" value="Genomic_DNA"/>
</dbReference>
<evidence type="ECO:0000313" key="3">
    <source>
        <dbReference type="EMBL" id="QFR02731.1"/>
    </source>
</evidence>
<evidence type="ECO:0000259" key="2">
    <source>
        <dbReference type="Pfam" id="PF06114"/>
    </source>
</evidence>
<dbReference type="PANTHER" id="PTHR43236">
    <property type="entry name" value="ANTITOXIN HIGA1"/>
    <property type="match status" value="1"/>
</dbReference>
<dbReference type="Pfam" id="PF06114">
    <property type="entry name" value="Peptidase_M78"/>
    <property type="match status" value="1"/>
</dbReference>
<reference evidence="3 4" key="1">
    <citation type="submission" date="2019-10" db="EMBL/GenBank/DDBJ databases">
        <title>Streptomyces sp. strain GY16 isolated from leaves of Broussonetia papyrifera.</title>
        <authorList>
            <person name="Mo P."/>
        </authorList>
    </citation>
    <scope>NUCLEOTIDE SEQUENCE [LARGE SCALE GENOMIC DNA]</scope>
    <source>
        <strain evidence="3 4">GY16</strain>
    </source>
</reference>
<keyword evidence="4" id="KW-1185">Reference proteome</keyword>
<name>A0A5P8KI81_9ACTN</name>
<dbReference type="KEGG" id="sphv:F9278_22580"/>
<dbReference type="InterPro" id="IPR010359">
    <property type="entry name" value="IrrE_HExxH"/>
</dbReference>
<evidence type="ECO:0000313" key="4">
    <source>
        <dbReference type="Proteomes" id="UP000327294"/>
    </source>
</evidence>
<dbReference type="PANTHER" id="PTHR43236:SF1">
    <property type="entry name" value="BLL7220 PROTEIN"/>
    <property type="match status" value="1"/>
</dbReference>
<feature type="region of interest" description="Disordered" evidence="1">
    <location>
        <begin position="1"/>
        <end position="28"/>
    </location>
</feature>
<protein>
    <submittedName>
        <fullName evidence="3">ImmA/IrrE family metallo-endopeptidase</fullName>
    </submittedName>
</protein>
<dbReference type="InterPro" id="IPR052345">
    <property type="entry name" value="Rad_response_metalloprotease"/>
</dbReference>
<organism evidence="3 4">
    <name type="scientific">Streptomyces phaeolivaceus</name>
    <dbReference type="NCBI Taxonomy" id="2653200"/>
    <lineage>
        <taxon>Bacteria</taxon>
        <taxon>Bacillati</taxon>
        <taxon>Actinomycetota</taxon>
        <taxon>Actinomycetes</taxon>
        <taxon>Kitasatosporales</taxon>
        <taxon>Streptomycetaceae</taxon>
        <taxon>Streptomyces</taxon>
    </lineage>
</organism>
<evidence type="ECO:0000256" key="1">
    <source>
        <dbReference type="SAM" id="MobiDB-lite"/>
    </source>
</evidence>
<gene>
    <name evidence="3" type="ORF">F9278_22580</name>
</gene>
<proteinExistence type="predicted"/>
<feature type="domain" description="IrrE N-terminal-like" evidence="2">
    <location>
        <begin position="19"/>
        <end position="96"/>
    </location>
</feature>
<dbReference type="AlphaFoldDB" id="A0A5P8KI81"/>
<dbReference type="Proteomes" id="UP000327294">
    <property type="component" value="Chromosome"/>
</dbReference>
<accession>A0A5P8KI81</accession>
<sequence>MHRIPAGHGQRTRQSARPPRRRSERDAAAKAGHLVMHLDAEPGSRIVENQAHDFAAEFLMPSAEILAELPQRLDWEELYALKRRWGTSLKALVYRAHAFGAFRETTHKRAMMMLSQHGDPEPCDLGPREAPLLLEKAVRLCEETGVSFDELVSRSGLPFELANEVYATAPMTRPRLAVDVSEGEKPTVPEVLTLFPS</sequence>